<dbReference type="PANTHER" id="PTHR19446">
    <property type="entry name" value="REVERSE TRANSCRIPTASES"/>
    <property type="match status" value="1"/>
</dbReference>
<dbReference type="InterPro" id="IPR000477">
    <property type="entry name" value="RT_dom"/>
</dbReference>
<accession>A0ABQ8SW03</accession>
<comment type="caution">
    <text evidence="3">The sequence shown here is derived from an EMBL/GenBank/DDBJ whole genome shotgun (WGS) entry which is preliminary data.</text>
</comment>
<dbReference type="PROSITE" id="PS50878">
    <property type="entry name" value="RT_POL"/>
    <property type="match status" value="1"/>
</dbReference>
<dbReference type="CDD" id="cd01650">
    <property type="entry name" value="RT_nLTR_like"/>
    <property type="match status" value="1"/>
</dbReference>
<organism evidence="3 4">
    <name type="scientific">Periplaneta americana</name>
    <name type="common">American cockroach</name>
    <name type="synonym">Blatta americana</name>
    <dbReference type="NCBI Taxonomy" id="6978"/>
    <lineage>
        <taxon>Eukaryota</taxon>
        <taxon>Metazoa</taxon>
        <taxon>Ecdysozoa</taxon>
        <taxon>Arthropoda</taxon>
        <taxon>Hexapoda</taxon>
        <taxon>Insecta</taxon>
        <taxon>Pterygota</taxon>
        <taxon>Neoptera</taxon>
        <taxon>Polyneoptera</taxon>
        <taxon>Dictyoptera</taxon>
        <taxon>Blattodea</taxon>
        <taxon>Blattoidea</taxon>
        <taxon>Blattidae</taxon>
        <taxon>Blattinae</taxon>
        <taxon>Periplaneta</taxon>
    </lineage>
</organism>
<reference evidence="3 4" key="1">
    <citation type="journal article" date="2022" name="Allergy">
        <title>Genome assembly and annotation of Periplaneta americana reveal a comprehensive cockroach allergen profile.</title>
        <authorList>
            <person name="Wang L."/>
            <person name="Xiong Q."/>
            <person name="Saelim N."/>
            <person name="Wang L."/>
            <person name="Nong W."/>
            <person name="Wan A.T."/>
            <person name="Shi M."/>
            <person name="Liu X."/>
            <person name="Cao Q."/>
            <person name="Hui J.H.L."/>
            <person name="Sookrung N."/>
            <person name="Leung T.F."/>
            <person name="Tungtrongchitr A."/>
            <person name="Tsui S.K.W."/>
        </authorList>
    </citation>
    <scope>NUCLEOTIDE SEQUENCE [LARGE SCALE GENOMIC DNA]</scope>
    <source>
        <strain evidence="3">PWHHKU_190912</strain>
    </source>
</reference>
<keyword evidence="1" id="KW-0175">Coiled coil</keyword>
<dbReference type="Proteomes" id="UP001148838">
    <property type="component" value="Unassembled WGS sequence"/>
</dbReference>
<feature type="domain" description="Reverse transcriptase" evidence="2">
    <location>
        <begin position="256"/>
        <end position="492"/>
    </location>
</feature>
<evidence type="ECO:0000313" key="3">
    <source>
        <dbReference type="EMBL" id="KAJ4437610.1"/>
    </source>
</evidence>
<name>A0ABQ8SW03_PERAM</name>
<dbReference type="Pfam" id="PF00078">
    <property type="entry name" value="RVT_1"/>
    <property type="match status" value="1"/>
</dbReference>
<dbReference type="EMBL" id="JAJSOF020000021">
    <property type="protein sequence ID" value="KAJ4437610.1"/>
    <property type="molecule type" value="Genomic_DNA"/>
</dbReference>
<keyword evidence="4" id="KW-1185">Reference proteome</keyword>
<feature type="coiled-coil region" evidence="1">
    <location>
        <begin position="127"/>
        <end position="163"/>
    </location>
</feature>
<dbReference type="SUPFAM" id="SSF56672">
    <property type="entry name" value="DNA/RNA polymerases"/>
    <property type="match status" value="1"/>
</dbReference>
<sequence length="492" mass="57328">MTLFFARTSQCQQVLESVVARKHLSVDTTIYVTNTSAKKQERVKIRRELDLAAIEKTDTKEISDTIQKCNIEEAVKIMERCIQGATLKSNRQNKRAQPWFNQECYKARKHTMIALKKALSTQTVEHLQRYNVSRREYKNVIKRTKENFQEEEERKRIEEAEQQWYKAVSPRQPRFPKDIPMTVWENHFRNVLHNRETRPKLEHINKDVVSFTVAEVEQAMHAAKMKKACGPDKIFNEHLKITATYFKEIWTAIYNKCLEEGKVPENWRCATLKVLYKGKGNIGDPNSYKGIALECAPFKILTSLITKRLYKLTEDAIPEAQFGFTKGKSTLQAVKCLQEHIEEALNKQKGKLHAVFIDYTKAFDLVNRTMLIDKLENITRKNYITRLLRNIMESNYVQIDDNLDRSQPLEQPNGVLQGDPLSPLLFNIATSDVYKDIEADNVKIYAYAVDMVILSTDIENLQTAFNHLKEWANKNELLLNENKSHNDVQERR</sequence>
<evidence type="ECO:0000256" key="1">
    <source>
        <dbReference type="SAM" id="Coils"/>
    </source>
</evidence>
<protein>
    <recommendedName>
        <fullName evidence="2">Reverse transcriptase domain-containing protein</fullName>
    </recommendedName>
</protein>
<evidence type="ECO:0000259" key="2">
    <source>
        <dbReference type="PROSITE" id="PS50878"/>
    </source>
</evidence>
<proteinExistence type="predicted"/>
<gene>
    <name evidence="3" type="ORF">ANN_17755</name>
</gene>
<evidence type="ECO:0000313" key="4">
    <source>
        <dbReference type="Proteomes" id="UP001148838"/>
    </source>
</evidence>
<dbReference type="InterPro" id="IPR043502">
    <property type="entry name" value="DNA/RNA_pol_sf"/>
</dbReference>